<sequence>MHQLRLTNPNNLRLSIQPVVLKFANYAIIIRPTLDPGDYPAVLARPLPLPIRSAVDADVVLSGFARRGRVPFGPIAVPAGSCQ</sequence>
<keyword evidence="2" id="KW-1185">Reference proteome</keyword>
<dbReference type="EMBL" id="JAWNGG020000206">
    <property type="protein sequence ID" value="KAK9296692.1"/>
    <property type="molecule type" value="Genomic_DNA"/>
</dbReference>
<evidence type="ECO:0000313" key="2">
    <source>
        <dbReference type="Proteomes" id="UP001432146"/>
    </source>
</evidence>
<proteinExistence type="predicted"/>
<evidence type="ECO:0000313" key="1">
    <source>
        <dbReference type="EMBL" id="KAK9296692.1"/>
    </source>
</evidence>
<gene>
    <name evidence="1" type="ORF">QLX08_009367</name>
</gene>
<evidence type="ECO:0008006" key="3">
    <source>
        <dbReference type="Google" id="ProtNLM"/>
    </source>
</evidence>
<accession>A0AAW0ZG43</accession>
<organism evidence="1 2">
    <name type="scientific">Tetragonisca angustula</name>
    <dbReference type="NCBI Taxonomy" id="166442"/>
    <lineage>
        <taxon>Eukaryota</taxon>
        <taxon>Metazoa</taxon>
        <taxon>Ecdysozoa</taxon>
        <taxon>Arthropoda</taxon>
        <taxon>Hexapoda</taxon>
        <taxon>Insecta</taxon>
        <taxon>Pterygota</taxon>
        <taxon>Neoptera</taxon>
        <taxon>Endopterygota</taxon>
        <taxon>Hymenoptera</taxon>
        <taxon>Apocrita</taxon>
        <taxon>Aculeata</taxon>
        <taxon>Apoidea</taxon>
        <taxon>Anthophila</taxon>
        <taxon>Apidae</taxon>
        <taxon>Tetragonisca</taxon>
    </lineage>
</organism>
<reference evidence="1 2" key="1">
    <citation type="submission" date="2024-05" db="EMBL/GenBank/DDBJ databases">
        <title>The nuclear and mitochondrial genome assemblies of Tetragonisca angustula (Apidae: Meliponini), a tiny yet remarkable pollinator in the Neotropics.</title>
        <authorList>
            <person name="Ferrari R."/>
            <person name="Ricardo P.C."/>
            <person name="Dias F.C."/>
            <person name="Araujo N.S."/>
            <person name="Soares D.O."/>
            <person name="Zhou Q.-S."/>
            <person name="Zhu C.-D."/>
            <person name="Coutinho L."/>
            <person name="Airas M.C."/>
            <person name="Batista T.M."/>
        </authorList>
    </citation>
    <scope>NUCLEOTIDE SEQUENCE [LARGE SCALE GENOMIC DNA]</scope>
    <source>
        <strain evidence="1">ASF017062</strain>
        <tissue evidence="1">Abdomen</tissue>
    </source>
</reference>
<dbReference type="AlphaFoldDB" id="A0AAW0ZG43"/>
<comment type="caution">
    <text evidence="1">The sequence shown here is derived from an EMBL/GenBank/DDBJ whole genome shotgun (WGS) entry which is preliminary data.</text>
</comment>
<protein>
    <recommendedName>
        <fullName evidence="3">Water stress and hypersensitive response domain-containing protein</fullName>
    </recommendedName>
</protein>
<name>A0AAW0ZG43_9HYME</name>
<dbReference type="Proteomes" id="UP001432146">
    <property type="component" value="Unassembled WGS sequence"/>
</dbReference>